<sequence>MRIEEKSAWSAPDYADPGLFDEHDITVGAGAHAVPGTVTVPRGPGSCPAVVLLGGGGPFDRDCTFGPNKPLKDLAWGLASRGVAVVRFDKITHTHPEVTADPGFTATDEYVPHAVAAVDLLRATATVDPSRVFVVGHSMGGKLAPRVAAAAPVVAGLVLLAADAEPMHRASVRVVRYLAATAPSAQADALVETFTRAAAVVDGPDLSPQTPAATLPFGMGGAYWLDMREYDQVGAAAALPQPMLLLQGERDYQVTIEDDLARWRAGLGSRADVTIRTYPADNHMFFPGAGPSTAADYEPPQHVDPAVIADIADWLSRH</sequence>
<dbReference type="RefSeq" id="WP_014983183.1">
    <property type="nucleotide sequence ID" value="NC_018681.1"/>
</dbReference>
<dbReference type="InterPro" id="IPR053145">
    <property type="entry name" value="AB_hydrolase_Est10"/>
</dbReference>
<dbReference type="InterPro" id="IPR022742">
    <property type="entry name" value="Hydrolase_4"/>
</dbReference>
<evidence type="ECO:0000259" key="1">
    <source>
        <dbReference type="Pfam" id="PF12146"/>
    </source>
</evidence>
<dbReference type="PANTHER" id="PTHR43265">
    <property type="entry name" value="ESTERASE ESTD"/>
    <property type="match status" value="1"/>
</dbReference>
<accession>K0ELF8</accession>
<dbReference type="GO" id="GO:0052689">
    <property type="term" value="F:carboxylic ester hydrolase activity"/>
    <property type="evidence" value="ECO:0007669"/>
    <property type="project" value="TreeGrafter"/>
</dbReference>
<dbReference type="EMBL" id="CP003876">
    <property type="protein sequence ID" value="AFU00328.1"/>
    <property type="molecule type" value="Genomic_DNA"/>
</dbReference>
<dbReference type="PANTHER" id="PTHR43265:SF1">
    <property type="entry name" value="ESTERASE ESTD"/>
    <property type="match status" value="1"/>
</dbReference>
<dbReference type="Pfam" id="PF12146">
    <property type="entry name" value="Hydrolase_4"/>
    <property type="match status" value="1"/>
</dbReference>
<dbReference type="STRING" id="1133849.O3I_011835"/>
<keyword evidence="3" id="KW-1185">Reference proteome</keyword>
<dbReference type="AlphaFoldDB" id="K0ELF8"/>
<organism evidence="2 3">
    <name type="scientific">Nocardia brasiliensis (strain ATCC 700358 / HUJEG-1)</name>
    <dbReference type="NCBI Taxonomy" id="1133849"/>
    <lineage>
        <taxon>Bacteria</taxon>
        <taxon>Bacillati</taxon>
        <taxon>Actinomycetota</taxon>
        <taxon>Actinomycetes</taxon>
        <taxon>Mycobacteriales</taxon>
        <taxon>Nocardiaceae</taxon>
        <taxon>Nocardia</taxon>
    </lineage>
</organism>
<evidence type="ECO:0000313" key="2">
    <source>
        <dbReference type="EMBL" id="AFU00328.1"/>
    </source>
</evidence>
<dbReference type="HOGENOM" id="CLU_033707_1_2_11"/>
<dbReference type="ESTHER" id="9noca-h5rkp4">
    <property type="family name" value="Bacterial_EstLip_FamX"/>
</dbReference>
<feature type="domain" description="Serine aminopeptidase S33" evidence="1">
    <location>
        <begin position="72"/>
        <end position="285"/>
    </location>
</feature>
<dbReference type="InterPro" id="IPR029058">
    <property type="entry name" value="AB_hydrolase_fold"/>
</dbReference>
<proteinExistence type="predicted"/>
<name>K0ELF8_NOCB7</name>
<protein>
    <recommendedName>
        <fullName evidence="1">Serine aminopeptidase S33 domain-containing protein</fullName>
    </recommendedName>
</protein>
<dbReference type="SUPFAM" id="SSF53474">
    <property type="entry name" value="alpha/beta-Hydrolases"/>
    <property type="match status" value="1"/>
</dbReference>
<dbReference type="Proteomes" id="UP000006304">
    <property type="component" value="Chromosome"/>
</dbReference>
<gene>
    <name evidence="2" type="ORF">O3I_011835</name>
</gene>
<dbReference type="Gene3D" id="3.40.50.1820">
    <property type="entry name" value="alpha/beta hydrolase"/>
    <property type="match status" value="1"/>
</dbReference>
<reference evidence="2 3" key="1">
    <citation type="journal article" date="2012" name="J. Bacteriol.">
        <title>Complete genome sequence of Nocardia brasiliensis HUJEG-1.</title>
        <authorList>
            <person name="Vera-Cabrera L."/>
            <person name="Ortiz-Lopez R."/>
            <person name="Elizondo-Gonzalez R."/>
            <person name="Perez-Maya A.A."/>
            <person name="Ocampo-Candiani J."/>
        </authorList>
    </citation>
    <scope>NUCLEOTIDE SEQUENCE [LARGE SCALE GENOMIC DNA]</scope>
    <source>
        <strain evidence="3">ATCC 700358</strain>
    </source>
</reference>
<dbReference type="eggNOG" id="COG1073">
    <property type="taxonomic scope" value="Bacteria"/>
</dbReference>
<dbReference type="KEGG" id="nbr:O3I_011835"/>
<evidence type="ECO:0000313" key="3">
    <source>
        <dbReference type="Proteomes" id="UP000006304"/>
    </source>
</evidence>